<feature type="short sequence motif" description="Histidine triad motif" evidence="2 3">
    <location>
        <begin position="96"/>
        <end position="100"/>
    </location>
</feature>
<protein>
    <submittedName>
        <fullName evidence="5">Histidine triad nucleotide-binding protein</fullName>
    </submittedName>
</protein>
<dbReference type="EMBL" id="METM01000016">
    <property type="protein sequence ID" value="OGB89990.1"/>
    <property type="molecule type" value="Genomic_DNA"/>
</dbReference>
<sequence>MTDCLFCKIAKKEIPSGVVYEDDKVFAFNDIAPQAPTHILVIPKEHAANLSEIKDYSALADIFRVVNKLAVDRGIDKTGFRTVINTGRAAGMAVHHLHIHLLGGRDFSWPPG</sequence>
<evidence type="ECO:0000313" key="5">
    <source>
        <dbReference type="EMBL" id="OGB89990.1"/>
    </source>
</evidence>
<dbReference type="CDD" id="cd01276">
    <property type="entry name" value="PKCI_related"/>
    <property type="match status" value="1"/>
</dbReference>
<dbReference type="Gene3D" id="3.30.428.10">
    <property type="entry name" value="HIT-like"/>
    <property type="match status" value="1"/>
</dbReference>
<dbReference type="PROSITE" id="PS51084">
    <property type="entry name" value="HIT_2"/>
    <property type="match status" value="1"/>
</dbReference>
<dbReference type="AlphaFoldDB" id="A0A1F4Q285"/>
<evidence type="ECO:0000256" key="3">
    <source>
        <dbReference type="PROSITE-ProRule" id="PRU00464"/>
    </source>
</evidence>
<dbReference type="InterPro" id="IPR001310">
    <property type="entry name" value="Histidine_triad_HIT"/>
</dbReference>
<accession>A0A1F4Q285</accession>
<feature type="domain" description="HIT" evidence="4">
    <location>
        <begin position="5"/>
        <end position="112"/>
    </location>
</feature>
<organism evidence="5 6">
    <name type="scientific">candidate division WOR-1 bacterium RIFCSPHIGHO2_01_FULL_53_15</name>
    <dbReference type="NCBI Taxonomy" id="1802564"/>
    <lineage>
        <taxon>Bacteria</taxon>
        <taxon>Bacillati</taxon>
        <taxon>Saganbacteria</taxon>
    </lineage>
</organism>
<reference evidence="5 6" key="1">
    <citation type="journal article" date="2016" name="Nat. Commun.">
        <title>Thousands of microbial genomes shed light on interconnected biogeochemical processes in an aquifer system.</title>
        <authorList>
            <person name="Anantharaman K."/>
            <person name="Brown C.T."/>
            <person name="Hug L.A."/>
            <person name="Sharon I."/>
            <person name="Castelle C.J."/>
            <person name="Probst A.J."/>
            <person name="Thomas B.C."/>
            <person name="Singh A."/>
            <person name="Wilkins M.J."/>
            <person name="Karaoz U."/>
            <person name="Brodie E.L."/>
            <person name="Williams K.H."/>
            <person name="Hubbard S.S."/>
            <person name="Banfield J.F."/>
        </authorList>
    </citation>
    <scope>NUCLEOTIDE SEQUENCE [LARGE SCALE GENOMIC DNA]</scope>
</reference>
<dbReference type="Proteomes" id="UP000178724">
    <property type="component" value="Unassembled WGS sequence"/>
</dbReference>
<evidence type="ECO:0000256" key="1">
    <source>
        <dbReference type="PIRSR" id="PIRSR601310-1"/>
    </source>
</evidence>
<dbReference type="PRINTS" id="PR00332">
    <property type="entry name" value="HISTRIAD"/>
</dbReference>
<dbReference type="Pfam" id="PF01230">
    <property type="entry name" value="HIT"/>
    <property type="match status" value="1"/>
</dbReference>
<proteinExistence type="predicted"/>
<dbReference type="SUPFAM" id="SSF54197">
    <property type="entry name" value="HIT-like"/>
    <property type="match status" value="1"/>
</dbReference>
<dbReference type="PANTHER" id="PTHR23089">
    <property type="entry name" value="HISTIDINE TRIAD HIT PROTEIN"/>
    <property type="match status" value="1"/>
</dbReference>
<dbReference type="InterPro" id="IPR011146">
    <property type="entry name" value="HIT-like"/>
</dbReference>
<feature type="active site" description="Tele-AMP-histidine intermediate" evidence="1">
    <location>
        <position position="98"/>
    </location>
</feature>
<dbReference type="InterPro" id="IPR036265">
    <property type="entry name" value="HIT-like_sf"/>
</dbReference>
<dbReference type="GO" id="GO:0003824">
    <property type="term" value="F:catalytic activity"/>
    <property type="evidence" value="ECO:0007669"/>
    <property type="project" value="InterPro"/>
</dbReference>
<comment type="caution">
    <text evidence="5">The sequence shown here is derived from an EMBL/GenBank/DDBJ whole genome shotgun (WGS) entry which is preliminary data.</text>
</comment>
<evidence type="ECO:0000313" key="6">
    <source>
        <dbReference type="Proteomes" id="UP000178724"/>
    </source>
</evidence>
<name>A0A1F4Q285_UNCSA</name>
<evidence type="ECO:0000259" key="4">
    <source>
        <dbReference type="PROSITE" id="PS51084"/>
    </source>
</evidence>
<evidence type="ECO:0000256" key="2">
    <source>
        <dbReference type="PIRSR" id="PIRSR601310-3"/>
    </source>
</evidence>
<gene>
    <name evidence="5" type="ORF">A2625_01435</name>
</gene>